<dbReference type="PANTHER" id="PTHR33778:SF1">
    <property type="entry name" value="MAGNESIUM TRANSPORTER YHID-RELATED"/>
    <property type="match status" value="1"/>
</dbReference>
<comment type="similarity">
    <text evidence="2 7">Belongs to the MgtC/SapB family.</text>
</comment>
<keyword evidence="7" id="KW-0997">Cell inner membrane</keyword>
<evidence type="ECO:0000259" key="9">
    <source>
        <dbReference type="Pfam" id="PF02308"/>
    </source>
</evidence>
<dbReference type="PANTHER" id="PTHR33778">
    <property type="entry name" value="PROTEIN MGTC"/>
    <property type="match status" value="1"/>
</dbReference>
<name>A0A1Q9AFZ9_9HYPH</name>
<dbReference type="InterPro" id="IPR003416">
    <property type="entry name" value="MgtC/SapB/SrpB/YhiD_fam"/>
</dbReference>
<keyword evidence="6 7" id="KW-0472">Membrane</keyword>
<organism evidence="10 11">
    <name type="scientific">Xaviernesmea rhizosphaerae</name>
    <dbReference type="NCBI Taxonomy" id="1672749"/>
    <lineage>
        <taxon>Bacteria</taxon>
        <taxon>Pseudomonadati</taxon>
        <taxon>Pseudomonadota</taxon>
        <taxon>Alphaproteobacteria</taxon>
        <taxon>Hyphomicrobiales</taxon>
        <taxon>Rhizobiaceae</taxon>
        <taxon>Rhizobium/Agrobacterium group</taxon>
        <taxon>Xaviernesmea</taxon>
    </lineage>
</organism>
<feature type="transmembrane region" description="Helical" evidence="7">
    <location>
        <begin position="131"/>
        <end position="147"/>
    </location>
</feature>
<gene>
    <name evidence="10" type="ORF">BJF92_04680</name>
</gene>
<dbReference type="GO" id="GO:0005886">
    <property type="term" value="C:plasma membrane"/>
    <property type="evidence" value="ECO:0007669"/>
    <property type="project" value="UniProtKB-SubCell"/>
</dbReference>
<keyword evidence="3" id="KW-1003">Cell membrane</keyword>
<feature type="compositionally biased region" description="Polar residues" evidence="8">
    <location>
        <begin position="156"/>
        <end position="165"/>
    </location>
</feature>
<evidence type="ECO:0000256" key="7">
    <source>
        <dbReference type="RuleBase" id="RU365041"/>
    </source>
</evidence>
<dbReference type="RefSeq" id="WP_245294816.1">
    <property type="nucleotide sequence ID" value="NZ_MKIO01000038.1"/>
</dbReference>
<dbReference type="STRING" id="1672749.BJF92_04680"/>
<keyword evidence="5 7" id="KW-1133">Transmembrane helix</keyword>
<feature type="transmembrane region" description="Helical" evidence="7">
    <location>
        <begin position="78"/>
        <end position="99"/>
    </location>
</feature>
<accession>A0A1Q9AFZ9</accession>
<evidence type="ECO:0000313" key="10">
    <source>
        <dbReference type="EMBL" id="OLP53881.1"/>
    </source>
</evidence>
<evidence type="ECO:0000256" key="6">
    <source>
        <dbReference type="ARBA" id="ARBA00023136"/>
    </source>
</evidence>
<evidence type="ECO:0000256" key="4">
    <source>
        <dbReference type="ARBA" id="ARBA00022692"/>
    </source>
</evidence>
<dbReference type="Pfam" id="PF02308">
    <property type="entry name" value="MgtC"/>
    <property type="match status" value="1"/>
</dbReference>
<feature type="transmembrane region" description="Helical" evidence="7">
    <location>
        <begin position="44"/>
        <end position="66"/>
    </location>
</feature>
<evidence type="ECO:0000256" key="5">
    <source>
        <dbReference type="ARBA" id="ARBA00022989"/>
    </source>
</evidence>
<proteinExistence type="inferred from homology"/>
<dbReference type="AlphaFoldDB" id="A0A1Q9AFZ9"/>
<evidence type="ECO:0000256" key="3">
    <source>
        <dbReference type="ARBA" id="ARBA00022475"/>
    </source>
</evidence>
<comment type="caution">
    <text evidence="10">The sequence shown here is derived from an EMBL/GenBank/DDBJ whole genome shotgun (WGS) entry which is preliminary data.</text>
</comment>
<evidence type="ECO:0000313" key="11">
    <source>
        <dbReference type="Proteomes" id="UP000186143"/>
    </source>
</evidence>
<feature type="region of interest" description="Disordered" evidence="8">
    <location>
        <begin position="156"/>
        <end position="177"/>
    </location>
</feature>
<evidence type="ECO:0000256" key="1">
    <source>
        <dbReference type="ARBA" id="ARBA00004651"/>
    </source>
</evidence>
<keyword evidence="4 7" id="KW-0812">Transmembrane</keyword>
<reference evidence="10 11" key="1">
    <citation type="submission" date="2016-09" db="EMBL/GenBank/DDBJ databases">
        <title>Rhizobium sp. nov., a novel species isolated from the rice rhizosphere.</title>
        <authorList>
            <person name="Zhao J."/>
            <person name="Zhang X."/>
        </authorList>
    </citation>
    <scope>NUCLEOTIDE SEQUENCE [LARGE SCALE GENOMIC DNA]</scope>
    <source>
        <strain evidence="10 11">MH17</strain>
    </source>
</reference>
<dbReference type="PRINTS" id="PR01837">
    <property type="entry name" value="MGTCSAPBPROT"/>
</dbReference>
<dbReference type="Proteomes" id="UP000186143">
    <property type="component" value="Unassembled WGS sequence"/>
</dbReference>
<sequence>MNDLFPPIHLAYSVLIARFCGAAIAGAMIGYERQARNKTAGLRTHILVALSACVFAILALEIIALAESRADPVRIDPLRVIEAVTAGVGFLAAGTIVMARGRITGVTTGAGMWLSGAIGLCIGFGYWPIAGLAMLAGLVTLAVLYHVERFGQMRRSGSATSSGQETPEARPGRRSGL</sequence>
<protein>
    <recommendedName>
        <fullName evidence="7">Protein MgtC</fullName>
    </recommendedName>
</protein>
<feature type="domain" description="MgtC/SapB/SrpB/YhiD N-terminal" evidence="9">
    <location>
        <begin position="21"/>
        <end position="149"/>
    </location>
</feature>
<evidence type="ECO:0000256" key="8">
    <source>
        <dbReference type="SAM" id="MobiDB-lite"/>
    </source>
</evidence>
<comment type="subcellular location">
    <subcellularLocation>
        <location evidence="7">Cell inner membrane</location>
        <topology evidence="7">Multi-pass membrane protein</topology>
    </subcellularLocation>
    <subcellularLocation>
        <location evidence="1">Cell membrane</location>
        <topology evidence="1">Multi-pass membrane protein</topology>
    </subcellularLocation>
</comment>
<feature type="transmembrane region" description="Helical" evidence="7">
    <location>
        <begin position="12"/>
        <end position="32"/>
    </location>
</feature>
<dbReference type="EMBL" id="MKIO01000038">
    <property type="protein sequence ID" value="OLP53881.1"/>
    <property type="molecule type" value="Genomic_DNA"/>
</dbReference>
<evidence type="ECO:0000256" key="2">
    <source>
        <dbReference type="ARBA" id="ARBA00009298"/>
    </source>
</evidence>
<dbReference type="InterPro" id="IPR049177">
    <property type="entry name" value="MgtC_SapB_SrpB_YhiD_N"/>
</dbReference>